<keyword evidence="1" id="KW-1133">Transmembrane helix</keyword>
<keyword evidence="3" id="KW-1185">Reference proteome</keyword>
<sequence length="176" mass="18816">MTTKVSKQEVVGVTKLAATVSEALEELSDVMQERIHEFLGIVSLALVATVIRAVLPAPQVPTVPVHLNANKQTKTTGSMLAALAERTLMRGGVYAVIGNPGNRQWWLRGGHFRSALGGLIGAIPLRGVMFIGDITLGATAGMFSGLVGVLMIERVPNEARGEFLELKTQTTPQHHL</sequence>
<name>A0A556CBU6_BREAU</name>
<feature type="transmembrane region" description="Helical" evidence="1">
    <location>
        <begin position="134"/>
        <end position="152"/>
    </location>
</feature>
<accession>A0A556CBU6</accession>
<reference evidence="2 3" key="1">
    <citation type="submission" date="2019-07" db="EMBL/GenBank/DDBJ databases">
        <title>Draft genome sequence of Brevibacterium aurantiacum XU54 isolated from Xinjiang China.</title>
        <authorList>
            <person name="Xu X."/>
        </authorList>
    </citation>
    <scope>NUCLEOTIDE SEQUENCE [LARGE SCALE GENOMIC DNA]</scope>
    <source>
        <strain evidence="2 3">XU54</strain>
    </source>
</reference>
<evidence type="ECO:0000313" key="3">
    <source>
        <dbReference type="Proteomes" id="UP000316406"/>
    </source>
</evidence>
<evidence type="ECO:0000313" key="2">
    <source>
        <dbReference type="EMBL" id="TSI14909.1"/>
    </source>
</evidence>
<dbReference type="EMBL" id="VLTK01000007">
    <property type="protein sequence ID" value="TSI14909.1"/>
    <property type="molecule type" value="Genomic_DNA"/>
</dbReference>
<gene>
    <name evidence="2" type="ORF">FO013_12745</name>
</gene>
<comment type="caution">
    <text evidence="2">The sequence shown here is derived from an EMBL/GenBank/DDBJ whole genome shotgun (WGS) entry which is preliminary data.</text>
</comment>
<feature type="transmembrane region" description="Helical" evidence="1">
    <location>
        <begin position="38"/>
        <end position="55"/>
    </location>
</feature>
<dbReference type="AlphaFoldDB" id="A0A556CBU6"/>
<keyword evidence="1" id="KW-0472">Membrane</keyword>
<evidence type="ECO:0000256" key="1">
    <source>
        <dbReference type="SAM" id="Phobius"/>
    </source>
</evidence>
<proteinExistence type="predicted"/>
<dbReference type="OrthoDB" id="3177993at2"/>
<keyword evidence="1" id="KW-0812">Transmembrane</keyword>
<dbReference type="Proteomes" id="UP000316406">
    <property type="component" value="Unassembled WGS sequence"/>
</dbReference>
<dbReference type="RefSeq" id="WP_143922953.1">
    <property type="nucleotide sequence ID" value="NZ_VLTK01000007.1"/>
</dbReference>
<organism evidence="2 3">
    <name type="scientific">Brevibacterium aurantiacum</name>
    <dbReference type="NCBI Taxonomy" id="273384"/>
    <lineage>
        <taxon>Bacteria</taxon>
        <taxon>Bacillati</taxon>
        <taxon>Actinomycetota</taxon>
        <taxon>Actinomycetes</taxon>
        <taxon>Micrococcales</taxon>
        <taxon>Brevibacteriaceae</taxon>
        <taxon>Brevibacterium</taxon>
    </lineage>
</organism>
<protein>
    <submittedName>
        <fullName evidence="2">Uncharacterized protein</fullName>
    </submittedName>
</protein>